<gene>
    <name evidence="1" type="ordered locus">Entcl_1856</name>
</gene>
<organism evidence="1 2">
    <name type="scientific">Enterobacter lignolyticus (strain SCF1)</name>
    <dbReference type="NCBI Taxonomy" id="701347"/>
    <lineage>
        <taxon>Bacteria</taxon>
        <taxon>Pseudomonadati</taxon>
        <taxon>Pseudomonadota</taxon>
        <taxon>Gammaproteobacteria</taxon>
        <taxon>Enterobacterales</taxon>
        <taxon>Enterobacteriaceae</taxon>
        <taxon>Pluralibacter</taxon>
    </lineage>
</organism>
<proteinExistence type="predicted"/>
<accession>E3G2T1</accession>
<name>E3G2T1_ENTLS</name>
<evidence type="ECO:0000313" key="1">
    <source>
        <dbReference type="EMBL" id="ADO48112.1"/>
    </source>
</evidence>
<evidence type="ECO:0000313" key="2">
    <source>
        <dbReference type="Proteomes" id="UP000006872"/>
    </source>
</evidence>
<protein>
    <submittedName>
        <fullName evidence="1">Uncharacterized protein</fullName>
    </submittedName>
</protein>
<reference evidence="2" key="1">
    <citation type="submission" date="2010-10" db="EMBL/GenBank/DDBJ databases">
        <title>Complete sequence of Enterobacter cloacae SCF1.</title>
        <authorList>
            <consortium name="US DOE Joint Genome Institute"/>
            <person name="Lucas S."/>
            <person name="Copeland A."/>
            <person name="Lapidus A."/>
            <person name="Cheng J.-F."/>
            <person name="Bruce D."/>
            <person name="Goodwin L."/>
            <person name="Pitluck S."/>
            <person name="Davenport K."/>
            <person name="Detter J.C."/>
            <person name="Han C."/>
            <person name="Tapia R."/>
            <person name="Land M."/>
            <person name="Hauser L."/>
            <person name="Chang Y.-J."/>
            <person name="Jeffries C."/>
            <person name="Kyrpides N."/>
            <person name="Ivanova N."/>
            <person name="Mikhailova N."/>
            <person name="DeAngelis K."/>
            <person name="Arkin A.P."/>
            <person name="Chivian D."/>
            <person name="Edwards B."/>
            <person name="Woo H."/>
            <person name="Hazen T.C."/>
            <person name="Woyke T."/>
        </authorList>
    </citation>
    <scope>NUCLEOTIDE SEQUENCE [LARGE SCALE GENOMIC DNA]</scope>
    <source>
        <strain evidence="2">SCF1</strain>
    </source>
</reference>
<sequence length="183" mass="21371">MIEFIKYITPFLIFALGIYSSPFIEGLKEKRNIKNKIKNIFVEINDEYDILIKSIQTTNKSIISRTGKPKNYSYLSLPMTLNLKIMASSIDDIYSHIDKDTRKAFKVLLLCQNLINEHYSEIATIFKEDNILCLAKEKAMLKSMLSAYYLLNELKSHQKFKYPVQTNEELWMISAKSLKIKLQ</sequence>
<reference evidence="1 2" key="2">
    <citation type="journal article" date="2011" name="Stand. Genomic Sci.">
        <title>Complete genome sequence of 'Enterobacter lignolyticus' SCF1.</title>
        <authorList>
            <person name="Deangelis K.M."/>
            <person name="D'Haeseleer P."/>
            <person name="Chivian D."/>
            <person name="Fortney J.L."/>
            <person name="Khudyakov J."/>
            <person name="Simmons B."/>
            <person name="Woo H."/>
            <person name="Arkin A.P."/>
            <person name="Davenport K.W."/>
            <person name="Goodwin L."/>
            <person name="Chen A."/>
            <person name="Ivanova N."/>
            <person name="Kyrpides N.C."/>
            <person name="Mavromatis K."/>
            <person name="Woyke T."/>
            <person name="Hazen T.C."/>
        </authorList>
    </citation>
    <scope>NUCLEOTIDE SEQUENCE [LARGE SCALE GENOMIC DNA]</scope>
    <source>
        <strain evidence="1 2">SCF1</strain>
    </source>
</reference>
<dbReference type="HOGENOM" id="CLU_1473031_0_0_6"/>
<dbReference type="EMBL" id="CP002272">
    <property type="protein sequence ID" value="ADO48112.1"/>
    <property type="molecule type" value="Genomic_DNA"/>
</dbReference>
<dbReference type="RefSeq" id="WP_013365853.1">
    <property type="nucleotide sequence ID" value="NC_014618.1"/>
</dbReference>
<keyword evidence="2" id="KW-1185">Reference proteome</keyword>
<dbReference type="Proteomes" id="UP000006872">
    <property type="component" value="Chromosome"/>
</dbReference>
<dbReference type="KEGG" id="esc:Entcl_1856"/>
<dbReference type="AlphaFoldDB" id="E3G2T1"/>